<organism evidence="1 2">
    <name type="scientific">Candidatus Protochlamydia amoebophila</name>
    <dbReference type="NCBI Taxonomy" id="362787"/>
    <lineage>
        <taxon>Bacteria</taxon>
        <taxon>Pseudomonadati</taxon>
        <taxon>Chlamydiota</taxon>
        <taxon>Chlamydiia</taxon>
        <taxon>Parachlamydiales</taxon>
        <taxon>Parachlamydiaceae</taxon>
        <taxon>Candidatus Protochlamydia</taxon>
    </lineage>
</organism>
<dbReference type="AlphaFoldDB" id="A0A0C1HC95"/>
<evidence type="ECO:0000313" key="2">
    <source>
        <dbReference type="Proteomes" id="UP000031465"/>
    </source>
</evidence>
<proteinExistence type="predicted"/>
<dbReference type="PATRIC" id="fig|362787.3.peg.846"/>
<evidence type="ECO:0000313" key="1">
    <source>
        <dbReference type="EMBL" id="KIC72408.1"/>
    </source>
</evidence>
<gene>
    <name evidence="1" type="ORF">DB44_CJ00220</name>
</gene>
<dbReference type="EMBL" id="JSAN01000056">
    <property type="protein sequence ID" value="KIC72408.1"/>
    <property type="molecule type" value="Genomic_DNA"/>
</dbReference>
<reference evidence="1 2" key="1">
    <citation type="journal article" date="2014" name="Mol. Biol. Evol.">
        <title>Massive expansion of Ubiquitination-related gene families within the Chlamydiae.</title>
        <authorList>
            <person name="Domman D."/>
            <person name="Collingro A."/>
            <person name="Lagkouvardos I."/>
            <person name="Gehre L."/>
            <person name="Weinmaier T."/>
            <person name="Rattei T."/>
            <person name="Subtil A."/>
            <person name="Horn M."/>
        </authorList>
    </citation>
    <scope>NUCLEOTIDE SEQUENCE [LARGE SCALE GENOMIC DNA]</scope>
    <source>
        <strain evidence="1 2">EI2</strain>
    </source>
</reference>
<protein>
    <submittedName>
        <fullName evidence="1">Uncharacterized protein</fullName>
    </submittedName>
</protein>
<comment type="caution">
    <text evidence="1">The sequence shown here is derived from an EMBL/GenBank/DDBJ whole genome shotgun (WGS) entry which is preliminary data.</text>
</comment>
<accession>A0A0C1HC95</accession>
<name>A0A0C1HC95_9BACT</name>
<sequence length="65" mass="7827">MIFLIYRRQASVFLNFLQLFKECLFLFGRDPSLSVKNCKNLKELFLSVDNNRLIKRNNRSFPKEL</sequence>
<dbReference type="Proteomes" id="UP000031465">
    <property type="component" value="Unassembled WGS sequence"/>
</dbReference>